<name>A0A425Y1F3_9BACT</name>
<evidence type="ECO:0000313" key="3">
    <source>
        <dbReference type="Proteomes" id="UP000285794"/>
    </source>
</evidence>
<accession>A0A425Y1F3</accession>
<evidence type="ECO:0000313" key="2">
    <source>
        <dbReference type="EMBL" id="RRG21780.1"/>
    </source>
</evidence>
<gene>
    <name evidence="2" type="ORF">DWB61_08470</name>
</gene>
<dbReference type="EMBL" id="QQWG01000007">
    <property type="protein sequence ID" value="RRG21780.1"/>
    <property type="molecule type" value="Genomic_DNA"/>
</dbReference>
<keyword evidence="1" id="KW-0812">Transmembrane</keyword>
<organism evidence="2 3">
    <name type="scientific">Ancylomarina euxinus</name>
    <dbReference type="NCBI Taxonomy" id="2283627"/>
    <lineage>
        <taxon>Bacteria</taxon>
        <taxon>Pseudomonadati</taxon>
        <taxon>Bacteroidota</taxon>
        <taxon>Bacteroidia</taxon>
        <taxon>Marinilabiliales</taxon>
        <taxon>Marinifilaceae</taxon>
        <taxon>Ancylomarina</taxon>
    </lineage>
</organism>
<evidence type="ECO:0000256" key="1">
    <source>
        <dbReference type="SAM" id="Phobius"/>
    </source>
</evidence>
<evidence type="ECO:0008006" key="4">
    <source>
        <dbReference type="Google" id="ProtNLM"/>
    </source>
</evidence>
<proteinExistence type="predicted"/>
<keyword evidence="1" id="KW-1133">Transmembrane helix</keyword>
<dbReference type="RefSeq" id="WP_125030463.1">
    <property type="nucleotide sequence ID" value="NZ_JAPXVP010000007.1"/>
</dbReference>
<dbReference type="Proteomes" id="UP000285794">
    <property type="component" value="Unassembled WGS sequence"/>
</dbReference>
<keyword evidence="1" id="KW-0472">Membrane</keyword>
<feature type="transmembrane region" description="Helical" evidence="1">
    <location>
        <begin position="47"/>
        <end position="67"/>
    </location>
</feature>
<sequence length="182" mass="21413">MNDIEKIIKQHQGRFDSEEPRDDHFDRFNQKMQLHHQAKARWQWKDLMKIAAMIAIVAIAGLTTYQLREIKSPHLGLGQLSPEYQEVENYFKASIDKQLDIISQLTKSTDIQEQNTIKEELADMDKLYKQLEDELKSNPKDERIIQAMIEHFQVKNNILNRIVQQLYLISQQDIPLADILSI</sequence>
<reference evidence="2 3" key="1">
    <citation type="submission" date="2018-07" db="EMBL/GenBank/DDBJ databases">
        <title>Draft genome sequence of Ancylomarina sp. M1P.</title>
        <authorList>
            <person name="Yadav S."/>
            <person name="Villanueva L."/>
            <person name="Damste J.S.S."/>
        </authorList>
    </citation>
    <scope>NUCLEOTIDE SEQUENCE [LARGE SCALE GENOMIC DNA]</scope>
    <source>
        <strain evidence="2 3">M1P</strain>
    </source>
</reference>
<keyword evidence="3" id="KW-1185">Reference proteome</keyword>
<dbReference type="OrthoDB" id="1143801at2"/>
<dbReference type="AlphaFoldDB" id="A0A425Y1F3"/>
<comment type="caution">
    <text evidence="2">The sequence shown here is derived from an EMBL/GenBank/DDBJ whole genome shotgun (WGS) entry which is preliminary data.</text>
</comment>
<protein>
    <recommendedName>
        <fullName evidence="4">Anti-sigma factor</fullName>
    </recommendedName>
</protein>